<dbReference type="FunFam" id="2.130.10.10:FF:000660">
    <property type="entry name" value="U3 snoRNP protein"/>
    <property type="match status" value="1"/>
</dbReference>
<feature type="repeat" description="WD" evidence="7">
    <location>
        <begin position="243"/>
        <end position="277"/>
    </location>
</feature>
<evidence type="ECO:0000256" key="1">
    <source>
        <dbReference type="ARBA" id="ARBA00004604"/>
    </source>
</evidence>
<evidence type="ECO:0000256" key="7">
    <source>
        <dbReference type="PROSITE-ProRule" id="PRU00221"/>
    </source>
</evidence>
<dbReference type="InterPro" id="IPR001680">
    <property type="entry name" value="WD40_rpt"/>
</dbReference>
<evidence type="ECO:0000313" key="9">
    <source>
        <dbReference type="EMBL" id="KTB03341.1"/>
    </source>
</evidence>
<feature type="repeat" description="WD" evidence="7">
    <location>
        <begin position="580"/>
        <end position="610"/>
    </location>
</feature>
<dbReference type="InterPro" id="IPR015943">
    <property type="entry name" value="WD40/YVTN_repeat-like_dom_sf"/>
</dbReference>
<keyword evidence="4" id="KW-0677">Repeat</keyword>
<dbReference type="PROSITE" id="PS50294">
    <property type="entry name" value="WD_REPEATS_REGION"/>
    <property type="match status" value="1"/>
</dbReference>
<feature type="region of interest" description="Disordered" evidence="8">
    <location>
        <begin position="45"/>
        <end position="132"/>
    </location>
</feature>
<evidence type="ECO:0000256" key="2">
    <source>
        <dbReference type="ARBA" id="ARBA00022552"/>
    </source>
</evidence>
<dbReference type="GO" id="GO:0000447">
    <property type="term" value="P:endonucleolytic cleavage in ITS1 to separate SSU-rRNA from 5.8S rRNA and LSU-rRNA from tricistronic rRNA transcript (SSU-rRNA, 5.8S rRNA, LSU-rRNA)"/>
    <property type="evidence" value="ECO:0007669"/>
    <property type="project" value="EnsemblFungi"/>
</dbReference>
<dbReference type="GO" id="GO:0000292">
    <property type="term" value="P:RNA fragment catabolic process"/>
    <property type="evidence" value="ECO:0007669"/>
    <property type="project" value="EnsemblFungi"/>
</dbReference>
<proteinExistence type="inferred from homology"/>
<dbReference type="GO" id="GO:0000480">
    <property type="term" value="P:endonucleolytic cleavage in 5'-ETS of tricistronic rRNA transcript (SSU-rRNA, 5.8S rRNA, LSU-rRNA)"/>
    <property type="evidence" value="ECO:0007669"/>
    <property type="project" value="EnsemblFungi"/>
</dbReference>
<sequence>MSKSAADMKQVPPPDEEEELLAKLVFGDTTDFHSGLADFDTEFALNEEKKLDEEDNIADGESSSGSGEDEEGDAMEQLADDQLFYVDDGEGDGEEMDVDDNGDSASDNDEGMTSDEEEEQAWVDSDDEKLSVPITSNNRTKKLRQNYQDSHISGADYVRRLRAQFEKIYPRPQWADSISDSEGDLSDGDYDSNSEQLNSVINGDVNALSKILESTFTYRDNITTKLLPEKSLDILRLKDANASHASHSAIQSLSFHPSKPLLLSGGYDRTLRLYHIDGKSNPLVTSVYLKGTPVQTCCFYVSHNNTSSKLPQEQKIYTGGRRRYMHSWDLSASFNNARSEKAASVAKIDKFSRMYGHEETQRSFEKFKVGYLYNFTTNSSQGIVVLQGGSGWINIIDANSGVWITGCKIEGNLVDFCIDYQPISKGRFQTILIVTNTYGEIWEFNLSKNNEIIRRWKDNGGIGITTIQVGGGTSSDHLLPMSSRKIRQNRWLAIGSESGFVNVYDRSAIRSNADLKNAAISPIATLDQLTTSISSLNFSPDGQILCMSSRAIKDALRLVHLPSGKVFSNWPTSGTPLGKVTSVAISSNGEMLAVGNEQGKIRLWRLNFYQ</sequence>
<evidence type="ECO:0000256" key="8">
    <source>
        <dbReference type="SAM" id="MobiDB-lite"/>
    </source>
</evidence>
<feature type="compositionally biased region" description="Acidic residues" evidence="8">
    <location>
        <begin position="87"/>
        <end position="127"/>
    </location>
</feature>
<comment type="caution">
    <text evidence="9">The sequence shown here is derived from an EMBL/GenBank/DDBJ whole genome shotgun (WGS) entry which is preliminary data.</text>
</comment>
<dbReference type="InterPro" id="IPR045161">
    <property type="entry name" value="Utp18"/>
</dbReference>
<dbReference type="PANTHER" id="PTHR18359">
    <property type="entry name" value="WD-REPEAT PROTEIN-RELATED"/>
    <property type="match status" value="1"/>
</dbReference>
<accession>A0A0W0CTW7</accession>
<evidence type="ECO:0000256" key="6">
    <source>
        <dbReference type="ARBA" id="ARBA00025767"/>
    </source>
</evidence>
<evidence type="ECO:0000256" key="3">
    <source>
        <dbReference type="ARBA" id="ARBA00022574"/>
    </source>
</evidence>
<dbReference type="GO" id="GO:0032040">
    <property type="term" value="C:small-subunit processome"/>
    <property type="evidence" value="ECO:0007669"/>
    <property type="project" value="EnsemblFungi"/>
</dbReference>
<keyword evidence="3 7" id="KW-0853">WD repeat</keyword>
<keyword evidence="2" id="KW-0698">rRNA processing</keyword>
<evidence type="ECO:0000256" key="5">
    <source>
        <dbReference type="ARBA" id="ARBA00023242"/>
    </source>
</evidence>
<keyword evidence="5" id="KW-0539">Nucleus</keyword>
<dbReference type="SUPFAM" id="SSF50978">
    <property type="entry name" value="WD40 repeat-like"/>
    <property type="match status" value="1"/>
</dbReference>
<reference evidence="9 10" key="1">
    <citation type="submission" date="2015-10" db="EMBL/GenBank/DDBJ databases">
        <title>Draft genomes sequences of Candida glabrata isolates 1A, 1B, 2A, 2B, 3A and 3B.</title>
        <authorList>
            <person name="Haavelsrud O.E."/>
            <person name="Gaustad P."/>
        </authorList>
    </citation>
    <scope>NUCLEOTIDE SEQUENCE [LARGE SCALE GENOMIC DNA]</scope>
    <source>
        <strain evidence="9">910700640</strain>
    </source>
</reference>
<dbReference type="VEuPathDB" id="FungiDB:GVI51_H02717"/>
<dbReference type="PANTHER" id="PTHR18359:SF0">
    <property type="entry name" value="U3 SMALL NUCLEOLAR RNA-ASSOCIATED PROTEIN 18 HOMOLOG"/>
    <property type="match status" value="1"/>
</dbReference>
<dbReference type="Gene3D" id="2.130.10.10">
    <property type="entry name" value="YVTN repeat-like/Quinoprotein amine dehydrogenase"/>
    <property type="match status" value="1"/>
</dbReference>
<dbReference type="SMART" id="SM00320">
    <property type="entry name" value="WD40"/>
    <property type="match status" value="4"/>
</dbReference>
<dbReference type="AlphaFoldDB" id="A0A0W0CTW7"/>
<organism evidence="9 10">
    <name type="scientific">Candida glabrata</name>
    <name type="common">Yeast</name>
    <name type="synonym">Torulopsis glabrata</name>
    <dbReference type="NCBI Taxonomy" id="5478"/>
    <lineage>
        <taxon>Eukaryota</taxon>
        <taxon>Fungi</taxon>
        <taxon>Dikarya</taxon>
        <taxon>Ascomycota</taxon>
        <taxon>Saccharomycotina</taxon>
        <taxon>Saccharomycetes</taxon>
        <taxon>Saccharomycetales</taxon>
        <taxon>Saccharomycetaceae</taxon>
        <taxon>Nakaseomyces</taxon>
    </lineage>
</organism>
<comment type="subcellular location">
    <subcellularLocation>
        <location evidence="1">Nucleus</location>
        <location evidence="1">Nucleolus</location>
    </subcellularLocation>
</comment>
<dbReference type="VEuPathDB" id="FungiDB:B1J91_H02937g"/>
<dbReference type="Proteomes" id="UP000054886">
    <property type="component" value="Unassembled WGS sequence"/>
</dbReference>
<comment type="similarity">
    <text evidence="6">Belongs to the WD repeat UTP18 family.</text>
</comment>
<dbReference type="Pfam" id="PF00400">
    <property type="entry name" value="WD40"/>
    <property type="match status" value="2"/>
</dbReference>
<dbReference type="EMBL" id="LLZZ01000120">
    <property type="protein sequence ID" value="KTB03341.1"/>
    <property type="molecule type" value="Genomic_DNA"/>
</dbReference>
<gene>
    <name evidence="9" type="ORF">AO440_002019</name>
</gene>
<evidence type="ECO:0000256" key="4">
    <source>
        <dbReference type="ARBA" id="ARBA00022737"/>
    </source>
</evidence>
<protein>
    <submittedName>
        <fullName evidence="9">U3 small nucleolar RNA-associated protein 18</fullName>
    </submittedName>
</protein>
<dbReference type="InterPro" id="IPR036322">
    <property type="entry name" value="WD40_repeat_dom_sf"/>
</dbReference>
<name>A0A0W0CTW7_CANGB</name>
<dbReference type="GO" id="GO:0034388">
    <property type="term" value="C:Pwp2p-containing subcomplex of 90S preribosome"/>
    <property type="evidence" value="ECO:0007669"/>
    <property type="project" value="EnsemblFungi"/>
</dbReference>
<dbReference type="VEuPathDB" id="FungiDB:CAGL0H02937g"/>
<evidence type="ECO:0000313" key="10">
    <source>
        <dbReference type="Proteomes" id="UP000054886"/>
    </source>
</evidence>
<dbReference type="PROSITE" id="PS50082">
    <property type="entry name" value="WD_REPEATS_2"/>
    <property type="match status" value="2"/>
</dbReference>
<dbReference type="VEuPathDB" id="FungiDB:GWK60_H02739"/>
<dbReference type="GO" id="GO:0000472">
    <property type="term" value="P:endonucleolytic cleavage to generate mature 5'-end of SSU-rRNA from (SSU-rRNA, 5.8S rRNA, LSU-rRNA)"/>
    <property type="evidence" value="ECO:0007669"/>
    <property type="project" value="EnsemblFungi"/>
</dbReference>